<evidence type="ECO:0000313" key="2">
    <source>
        <dbReference type="EMBL" id="TQS84602.1"/>
    </source>
</evidence>
<feature type="transmembrane region" description="Helical" evidence="1">
    <location>
        <begin position="560"/>
        <end position="579"/>
    </location>
</feature>
<protein>
    <submittedName>
        <fullName evidence="2">Uncharacterized protein</fullName>
    </submittedName>
</protein>
<dbReference type="RefSeq" id="WP_020448849.1">
    <property type="nucleotide sequence ID" value="NZ_CAYAYJ010000005.1"/>
</dbReference>
<evidence type="ECO:0000313" key="3">
    <source>
        <dbReference type="Proteomes" id="UP000752814"/>
    </source>
</evidence>
<dbReference type="EMBL" id="LVVT01000001">
    <property type="protein sequence ID" value="TQS84602.1"/>
    <property type="molecule type" value="Genomic_DNA"/>
</dbReference>
<evidence type="ECO:0000256" key="1">
    <source>
        <dbReference type="SAM" id="Phobius"/>
    </source>
</evidence>
<sequence length="610" mass="66083">MNCRNRKITAAVSALIAVLIVFAAVAPSIVGEAEEPVQEAPALGFAVTTIMVVFFVMGAVTGYAIHEAYDKLTEKGTGDTDSYVRGEETKAVAQSILSGLAYYDNALANYSQIWPLTNEHHIRQAEITSAYNWGKDLTYDPSLILDSSGFYTNASYMLRNAAAQVNSHFDNLNERIQIWNGTDTYRNMMNVEISYGLDSISSKSSAQTYVGTAVDATSAKNKVYITGGDIWVFGGSAVISSDAARLTLNEGRNSLDSMSGFSEGVYTLQSGRSYAGGILPVVDANAAAVMTSLVLKAGNDVKLAKLTSQGIIVDDVVRDKISITIHPDGAESKSVDITELMTDYDELLKTIRVSITKASNAAATVWNIFDKAGEANFYLTTLMMPDNYDNISITQEQQEILTVLAMEQLSDYYSKNDQKIKTGDYSFSKESLTLYVRGDLYTSTGDKLYENVIFTPFVYGQNFNLNIGKNTLNQPGIMAVWSTEGTPLSSWNAAANMNDASLVNMSENCMLDVYEMYYDNAPSSSVSLEVTKLKLINSSEFPDPDPTDSVPGGGLTLEQIVKLICIIAGLLMIIGGLLARFNWTLIIAGAVIIIGGLLLAGPILGLARFL</sequence>
<reference evidence="2" key="1">
    <citation type="submission" date="2016-03" db="EMBL/GenBank/DDBJ databases">
        <authorList>
            <person name="Borrel G."/>
            <person name="Mccann A."/>
            <person name="O'Toole P.W."/>
        </authorList>
    </citation>
    <scope>NUCLEOTIDE SEQUENCE</scope>
    <source>
        <strain evidence="2">183</strain>
    </source>
</reference>
<dbReference type="GeneID" id="41323381"/>
<keyword evidence="1" id="KW-1133">Transmembrane helix</keyword>
<gene>
    <name evidence="2" type="ORF">A3207_00735</name>
</gene>
<dbReference type="OMA" id="LEAYSEW"/>
<organism evidence="2 3">
    <name type="scientific">Candidatus Methanomassiliicoccus intestinalis</name>
    <dbReference type="NCBI Taxonomy" id="1406512"/>
    <lineage>
        <taxon>Archaea</taxon>
        <taxon>Methanobacteriati</taxon>
        <taxon>Thermoplasmatota</taxon>
        <taxon>Thermoplasmata</taxon>
        <taxon>Methanomassiliicoccales</taxon>
        <taxon>Methanomassiliicoccaceae</taxon>
        <taxon>Methanomassiliicoccus</taxon>
    </lineage>
</organism>
<comment type="caution">
    <text evidence="2">The sequence shown here is derived from an EMBL/GenBank/DDBJ whole genome shotgun (WGS) entry which is preliminary data.</text>
</comment>
<dbReference type="AlphaFoldDB" id="A0A8J8TED3"/>
<keyword evidence="1" id="KW-0472">Membrane</keyword>
<keyword evidence="1" id="KW-0812">Transmembrane</keyword>
<accession>A0A8J8TED3</accession>
<feature type="transmembrane region" description="Helical" evidence="1">
    <location>
        <begin position="42"/>
        <end position="65"/>
    </location>
</feature>
<feature type="transmembrane region" description="Helical" evidence="1">
    <location>
        <begin position="585"/>
        <end position="607"/>
    </location>
</feature>
<dbReference type="Proteomes" id="UP000752814">
    <property type="component" value="Unassembled WGS sequence"/>
</dbReference>
<proteinExistence type="predicted"/>
<name>A0A8J8TED3_9ARCH</name>